<dbReference type="STRING" id="913774.A0A0C3C2U0"/>
<feature type="transmembrane region" description="Helical" evidence="8">
    <location>
        <begin position="297"/>
        <end position="316"/>
    </location>
</feature>
<feature type="transmembrane region" description="Helical" evidence="8">
    <location>
        <begin position="336"/>
        <end position="355"/>
    </location>
</feature>
<dbReference type="GO" id="GO:0005886">
    <property type="term" value="C:plasma membrane"/>
    <property type="evidence" value="ECO:0007669"/>
    <property type="project" value="UniProtKB-SubCell"/>
</dbReference>
<evidence type="ECO:0000256" key="7">
    <source>
        <dbReference type="ARBA" id="ARBA00038459"/>
    </source>
</evidence>
<dbReference type="PANTHER" id="PTHR23502:SF186">
    <property type="entry name" value="MAJOR FACILITATOR SUPERFAMILY (MFS) PROFILE DOMAIN-CONTAINING PROTEIN"/>
    <property type="match status" value="1"/>
</dbReference>
<evidence type="ECO:0000256" key="1">
    <source>
        <dbReference type="ARBA" id="ARBA00004651"/>
    </source>
</evidence>
<dbReference type="InterPro" id="IPR020846">
    <property type="entry name" value="MFS_dom"/>
</dbReference>
<dbReference type="PANTHER" id="PTHR23502">
    <property type="entry name" value="MAJOR FACILITATOR SUPERFAMILY"/>
    <property type="match status" value="1"/>
</dbReference>
<dbReference type="InParanoid" id="A0A0C3C2U0"/>
<dbReference type="GO" id="GO:0022857">
    <property type="term" value="F:transmembrane transporter activity"/>
    <property type="evidence" value="ECO:0007669"/>
    <property type="project" value="InterPro"/>
</dbReference>
<feature type="transmembrane region" description="Helical" evidence="8">
    <location>
        <begin position="189"/>
        <end position="213"/>
    </location>
</feature>
<reference evidence="11" key="2">
    <citation type="submission" date="2015-01" db="EMBL/GenBank/DDBJ databases">
        <title>Evolutionary Origins and Diversification of the Mycorrhizal Mutualists.</title>
        <authorList>
            <consortium name="DOE Joint Genome Institute"/>
            <consortium name="Mycorrhizal Genomics Consortium"/>
            <person name="Kohler A."/>
            <person name="Kuo A."/>
            <person name="Nagy L.G."/>
            <person name="Floudas D."/>
            <person name="Copeland A."/>
            <person name="Barry K.W."/>
            <person name="Cichocki N."/>
            <person name="Veneault-Fourrey C."/>
            <person name="LaButti K."/>
            <person name="Lindquist E.A."/>
            <person name="Lipzen A."/>
            <person name="Lundell T."/>
            <person name="Morin E."/>
            <person name="Murat C."/>
            <person name="Riley R."/>
            <person name="Ohm R."/>
            <person name="Sun H."/>
            <person name="Tunlid A."/>
            <person name="Henrissat B."/>
            <person name="Grigoriev I.V."/>
            <person name="Hibbett D.S."/>
            <person name="Martin F."/>
        </authorList>
    </citation>
    <scope>NUCLEOTIDE SEQUENCE [LARGE SCALE GENOMIC DNA]</scope>
    <source>
        <strain evidence="11">Zn</strain>
    </source>
</reference>
<feature type="transmembrane region" description="Helical" evidence="8">
    <location>
        <begin position="219"/>
        <end position="241"/>
    </location>
</feature>
<feature type="transmembrane region" description="Helical" evidence="8">
    <location>
        <begin position="376"/>
        <end position="395"/>
    </location>
</feature>
<feature type="domain" description="Major facilitator superfamily (MFS) profile" evidence="9">
    <location>
        <begin position="67"/>
        <end position="496"/>
    </location>
</feature>
<dbReference type="PROSITE" id="PS50850">
    <property type="entry name" value="MFS"/>
    <property type="match status" value="1"/>
</dbReference>
<feature type="transmembrane region" description="Helical" evidence="8">
    <location>
        <begin position="128"/>
        <end position="146"/>
    </location>
</feature>
<dbReference type="OrthoDB" id="446368at2759"/>
<keyword evidence="2" id="KW-0813">Transport</keyword>
<dbReference type="InterPro" id="IPR011701">
    <property type="entry name" value="MFS"/>
</dbReference>
<feature type="transmembrane region" description="Helical" evidence="8">
    <location>
        <begin position="158"/>
        <end position="177"/>
    </location>
</feature>
<feature type="transmembrane region" description="Helical" evidence="8">
    <location>
        <begin position="401"/>
        <end position="424"/>
    </location>
</feature>
<name>A0A0C3C2U0_OIDMZ</name>
<keyword evidence="4 8" id="KW-0812">Transmembrane</keyword>
<dbReference type="AlphaFoldDB" id="A0A0C3C2U0"/>
<evidence type="ECO:0000313" key="10">
    <source>
        <dbReference type="EMBL" id="KIM93193.1"/>
    </source>
</evidence>
<sequence length="535" mass="58082">MDERFEAEDFKSIPHWRLLVDHSRITPAVVSHQYVGEGTEDNPFIVCWIPSDPGNPMTFPTLKKWILSCIVAVCMLATTLNSSAFSGGIREVVDNFDTSTEIATLGVSLFVLGFAVGPFLWAPLSEMYGRQIIFAITYGAFTAFNIGGTGSKNIQTLLVLRFFAGAFGSSPLTNAGGQIADMFDPSERGLALGLFALSPFLGPTIGPIVGGFLGRSKGWVWIEAMMGIVSGAMWLLGLAFVPETYAPVLLRKRAQTLSSMSGKVYRTKGDIEGQEAGWQALNTALVRPCILLFKEPIVLVLSIYMAIIYGTLYMLFGAFPICFQEVRGWSESTGGLAFLGVAVGMIVATMLVPLGNKYYLQTAAQHGGIAPPETRLKSATIGAVAIPVGLFWFAWTNGPSIHWISSIMVGMPFGFGMVIIFLAVTSYLIDAYTIFAASALAANSILRSLFGFAFPLFTNYMYENLGIHWASSVPAFLALTCLPAPFFFYKYGAAIRAQSSYAAEYEAAIRSMIAPEAGPSYEARNYHDARGRDRT</sequence>
<gene>
    <name evidence="10" type="ORF">OIDMADRAFT_46373</name>
</gene>
<dbReference type="InterPro" id="IPR036259">
    <property type="entry name" value="MFS_trans_sf"/>
</dbReference>
<dbReference type="Proteomes" id="UP000054321">
    <property type="component" value="Unassembled WGS sequence"/>
</dbReference>
<feature type="transmembrane region" description="Helical" evidence="8">
    <location>
        <begin position="65"/>
        <end position="82"/>
    </location>
</feature>
<keyword evidence="11" id="KW-1185">Reference proteome</keyword>
<keyword evidence="5 8" id="KW-1133">Transmembrane helix</keyword>
<dbReference type="FunFam" id="1.20.1250.20:FF:000266">
    <property type="entry name" value="MFS multidrug transporter, putative"/>
    <property type="match status" value="1"/>
</dbReference>
<proteinExistence type="inferred from homology"/>
<keyword evidence="3" id="KW-1003">Cell membrane</keyword>
<dbReference type="Pfam" id="PF07690">
    <property type="entry name" value="MFS_1"/>
    <property type="match status" value="1"/>
</dbReference>
<feature type="transmembrane region" description="Helical" evidence="8">
    <location>
        <begin position="102"/>
        <end position="121"/>
    </location>
</feature>
<evidence type="ECO:0000256" key="5">
    <source>
        <dbReference type="ARBA" id="ARBA00022989"/>
    </source>
</evidence>
<protein>
    <recommendedName>
        <fullName evidence="9">Major facilitator superfamily (MFS) profile domain-containing protein</fullName>
    </recommendedName>
</protein>
<evidence type="ECO:0000256" key="8">
    <source>
        <dbReference type="SAM" id="Phobius"/>
    </source>
</evidence>
<feature type="transmembrane region" description="Helical" evidence="8">
    <location>
        <begin position="431"/>
        <end position="454"/>
    </location>
</feature>
<dbReference type="SUPFAM" id="SSF103473">
    <property type="entry name" value="MFS general substrate transporter"/>
    <property type="match status" value="1"/>
</dbReference>
<reference evidence="10 11" key="1">
    <citation type="submission" date="2014-04" db="EMBL/GenBank/DDBJ databases">
        <authorList>
            <consortium name="DOE Joint Genome Institute"/>
            <person name="Kuo A."/>
            <person name="Martino E."/>
            <person name="Perotto S."/>
            <person name="Kohler A."/>
            <person name="Nagy L.G."/>
            <person name="Floudas D."/>
            <person name="Copeland A."/>
            <person name="Barry K.W."/>
            <person name="Cichocki N."/>
            <person name="Veneault-Fourrey C."/>
            <person name="LaButti K."/>
            <person name="Lindquist E.A."/>
            <person name="Lipzen A."/>
            <person name="Lundell T."/>
            <person name="Morin E."/>
            <person name="Murat C."/>
            <person name="Sun H."/>
            <person name="Tunlid A."/>
            <person name="Henrissat B."/>
            <person name="Grigoriev I.V."/>
            <person name="Hibbett D.S."/>
            <person name="Martin F."/>
            <person name="Nordberg H.P."/>
            <person name="Cantor M.N."/>
            <person name="Hua S.X."/>
        </authorList>
    </citation>
    <scope>NUCLEOTIDE SEQUENCE [LARGE SCALE GENOMIC DNA]</scope>
    <source>
        <strain evidence="10 11">Zn</strain>
    </source>
</reference>
<organism evidence="10 11">
    <name type="scientific">Oidiodendron maius (strain Zn)</name>
    <dbReference type="NCBI Taxonomy" id="913774"/>
    <lineage>
        <taxon>Eukaryota</taxon>
        <taxon>Fungi</taxon>
        <taxon>Dikarya</taxon>
        <taxon>Ascomycota</taxon>
        <taxon>Pezizomycotina</taxon>
        <taxon>Leotiomycetes</taxon>
        <taxon>Leotiomycetes incertae sedis</taxon>
        <taxon>Myxotrichaceae</taxon>
        <taxon>Oidiodendron</taxon>
    </lineage>
</organism>
<dbReference type="Gene3D" id="1.20.1250.20">
    <property type="entry name" value="MFS general substrate transporter like domains"/>
    <property type="match status" value="1"/>
</dbReference>
<evidence type="ECO:0000256" key="4">
    <source>
        <dbReference type="ARBA" id="ARBA00022692"/>
    </source>
</evidence>
<dbReference type="CDD" id="cd17323">
    <property type="entry name" value="MFS_Tpo1_MDR_like"/>
    <property type="match status" value="1"/>
</dbReference>
<evidence type="ECO:0000313" key="11">
    <source>
        <dbReference type="Proteomes" id="UP000054321"/>
    </source>
</evidence>
<dbReference type="HOGENOM" id="CLU_008455_11_6_1"/>
<dbReference type="EMBL" id="KN832898">
    <property type="protein sequence ID" value="KIM93193.1"/>
    <property type="molecule type" value="Genomic_DNA"/>
</dbReference>
<evidence type="ECO:0000256" key="6">
    <source>
        <dbReference type="ARBA" id="ARBA00023136"/>
    </source>
</evidence>
<feature type="transmembrane region" description="Helical" evidence="8">
    <location>
        <begin position="466"/>
        <end position="489"/>
    </location>
</feature>
<accession>A0A0C3C2U0</accession>
<evidence type="ECO:0000256" key="3">
    <source>
        <dbReference type="ARBA" id="ARBA00022475"/>
    </source>
</evidence>
<evidence type="ECO:0000259" key="9">
    <source>
        <dbReference type="PROSITE" id="PS50850"/>
    </source>
</evidence>
<evidence type="ECO:0000256" key="2">
    <source>
        <dbReference type="ARBA" id="ARBA00022448"/>
    </source>
</evidence>
<comment type="subcellular location">
    <subcellularLocation>
        <location evidence="1">Cell membrane</location>
        <topology evidence="1">Multi-pass membrane protein</topology>
    </subcellularLocation>
</comment>
<keyword evidence="6 8" id="KW-0472">Membrane</keyword>
<comment type="similarity">
    <text evidence="7">Belongs to the major facilitator superfamily. DHA1 family. Polyamines/proton antiporter (TC 2.A.1.2.16) subfamily.</text>
</comment>